<dbReference type="FunFam" id="3.30.200.20:FF:000326">
    <property type="entry name" value="Mitogen-activated protein kinase kinase kinase 14"/>
    <property type="match status" value="1"/>
</dbReference>
<evidence type="ECO:0000256" key="12">
    <source>
        <dbReference type="ARBA" id="ARBA00022840"/>
    </source>
</evidence>
<dbReference type="Gene3D" id="1.10.510.10">
    <property type="entry name" value="Transferase(Phosphotransferase) domain 1"/>
    <property type="match status" value="1"/>
</dbReference>
<keyword evidence="9 19" id="KW-0547">Nucleotide-binding</keyword>
<comment type="catalytic activity">
    <reaction evidence="15">
        <text>L-seryl-[protein] + ATP = O-phospho-L-seryl-[protein] + ADP + H(+)</text>
        <dbReference type="Rhea" id="RHEA:17989"/>
        <dbReference type="Rhea" id="RHEA-COMP:9863"/>
        <dbReference type="Rhea" id="RHEA-COMP:11604"/>
        <dbReference type="ChEBI" id="CHEBI:15378"/>
        <dbReference type="ChEBI" id="CHEBI:29999"/>
        <dbReference type="ChEBI" id="CHEBI:30616"/>
        <dbReference type="ChEBI" id="CHEBI:83421"/>
        <dbReference type="ChEBI" id="CHEBI:456216"/>
        <dbReference type="EC" id="2.7.11.25"/>
    </reaction>
</comment>
<dbReference type="SUPFAM" id="SSF56112">
    <property type="entry name" value="Protein kinase-like (PK-like)"/>
    <property type="match status" value="1"/>
</dbReference>
<dbReference type="PROSITE" id="PS00108">
    <property type="entry name" value="PROTEIN_KINASE_ST"/>
    <property type="match status" value="1"/>
</dbReference>
<keyword evidence="4" id="KW-0963">Cytoplasm</keyword>
<accession>A0A5F8GPM1</accession>
<keyword evidence="6" id="KW-0597">Phosphoprotein</keyword>
<dbReference type="SUPFAM" id="SSF47473">
    <property type="entry name" value="EF-hand"/>
    <property type="match status" value="1"/>
</dbReference>
<feature type="compositionally biased region" description="Polar residues" evidence="20">
    <location>
        <begin position="1599"/>
        <end position="1609"/>
    </location>
</feature>
<feature type="domain" description="Protein kinase" evidence="21">
    <location>
        <begin position="381"/>
        <end position="634"/>
    </location>
</feature>
<keyword evidence="5" id="KW-0723">Serine/threonine-protein kinase</keyword>
<evidence type="ECO:0000256" key="11">
    <source>
        <dbReference type="ARBA" id="ARBA00022837"/>
    </source>
</evidence>
<evidence type="ECO:0000256" key="15">
    <source>
        <dbReference type="ARBA" id="ARBA00048329"/>
    </source>
</evidence>
<dbReference type="CDD" id="cd13991">
    <property type="entry name" value="STKc_NIK"/>
    <property type="match status" value="1"/>
</dbReference>
<dbReference type="GO" id="GO:0005509">
    <property type="term" value="F:calcium ion binding"/>
    <property type="evidence" value="ECO:0007669"/>
    <property type="project" value="InterPro"/>
</dbReference>
<dbReference type="Gene3D" id="3.30.200.20">
    <property type="entry name" value="Phosphorylase Kinase, domain 1"/>
    <property type="match status" value="1"/>
</dbReference>
<evidence type="ECO:0000313" key="23">
    <source>
        <dbReference type="Ensembl" id="ENSMODP00000049399.1"/>
    </source>
</evidence>
<dbReference type="InterPro" id="IPR017441">
    <property type="entry name" value="Protein_kinase_ATP_BS"/>
</dbReference>
<dbReference type="GO" id="GO:0005737">
    <property type="term" value="C:cytoplasm"/>
    <property type="evidence" value="ECO:0007669"/>
    <property type="project" value="UniProtKB-SubCell"/>
</dbReference>
<keyword evidence="13" id="KW-0832">Ubl conjugation</keyword>
<dbReference type="InterPro" id="IPR018247">
    <property type="entry name" value="EF_Hand_1_Ca_BS"/>
</dbReference>
<dbReference type="InterPro" id="IPR042787">
    <property type="entry name" value="M3K14_STKc"/>
</dbReference>
<feature type="compositionally biased region" description="Acidic residues" evidence="20">
    <location>
        <begin position="890"/>
        <end position="907"/>
    </location>
</feature>
<dbReference type="Pfam" id="PF15310">
    <property type="entry name" value="VAD1-2"/>
    <property type="match status" value="1"/>
</dbReference>
<dbReference type="Ensembl" id="ENSMODT00000078897.1">
    <property type="protein sequence ID" value="ENSMODP00000049399.1"/>
    <property type="gene ID" value="ENSMODG00000011161.4"/>
</dbReference>
<keyword evidence="8" id="KW-0479">Metal-binding</keyword>
<feature type="compositionally biased region" description="Low complexity" evidence="20">
    <location>
        <begin position="1127"/>
        <end position="1138"/>
    </location>
</feature>
<evidence type="ECO:0000256" key="9">
    <source>
        <dbReference type="ARBA" id="ARBA00022741"/>
    </source>
</evidence>
<keyword evidence="11" id="KW-0106">Calcium</keyword>
<organism evidence="23 24">
    <name type="scientific">Monodelphis domestica</name>
    <name type="common">Gray short-tailed opossum</name>
    <dbReference type="NCBI Taxonomy" id="13616"/>
    <lineage>
        <taxon>Eukaryota</taxon>
        <taxon>Metazoa</taxon>
        <taxon>Chordata</taxon>
        <taxon>Craniata</taxon>
        <taxon>Vertebrata</taxon>
        <taxon>Euteleostomi</taxon>
        <taxon>Mammalia</taxon>
        <taxon>Metatheria</taxon>
        <taxon>Didelphimorphia</taxon>
        <taxon>Didelphidae</taxon>
        <taxon>Monodelphis</taxon>
    </lineage>
</organism>
<dbReference type="PANTHER" id="PTHR48016">
    <property type="entry name" value="MAP KINASE KINASE KINASE SSK2-RELATED-RELATED"/>
    <property type="match status" value="1"/>
</dbReference>
<dbReference type="PROSITE" id="PS50222">
    <property type="entry name" value="EF_HAND_2"/>
    <property type="match status" value="1"/>
</dbReference>
<feature type="binding site" evidence="19">
    <location>
        <position position="411"/>
    </location>
    <ligand>
        <name>ATP</name>
        <dbReference type="ChEBI" id="CHEBI:30616"/>
    </ligand>
</feature>
<dbReference type="Bgee" id="ENSMODG00000011161">
    <property type="expression patterns" value="Expressed in spermatid and 18 other cell types or tissues"/>
</dbReference>
<evidence type="ECO:0000256" key="6">
    <source>
        <dbReference type="ARBA" id="ARBA00022553"/>
    </source>
</evidence>
<evidence type="ECO:0000256" key="3">
    <source>
        <dbReference type="ARBA" id="ARBA00012406"/>
    </source>
</evidence>
<comment type="subcellular location">
    <subcellularLocation>
        <location evidence="1">Cytoplasm</location>
    </subcellularLocation>
</comment>
<evidence type="ECO:0000256" key="19">
    <source>
        <dbReference type="PROSITE-ProRule" id="PRU10141"/>
    </source>
</evidence>
<dbReference type="InterPro" id="IPR008271">
    <property type="entry name" value="Ser/Thr_kinase_AS"/>
</dbReference>
<gene>
    <name evidence="23" type="primary">MAP3K14</name>
</gene>
<dbReference type="Pfam" id="PF13833">
    <property type="entry name" value="EF-hand_8"/>
    <property type="match status" value="1"/>
</dbReference>
<dbReference type="PROSITE" id="PS00107">
    <property type="entry name" value="PROTEIN_KINASE_ATP"/>
    <property type="match status" value="1"/>
</dbReference>
<reference evidence="23 24" key="1">
    <citation type="journal article" date="2007" name="Nature">
        <title>Genome of the marsupial Monodelphis domestica reveals innovation in non-coding sequences.</title>
        <authorList>
            <person name="Mikkelsen T.S."/>
            <person name="Wakefield M.J."/>
            <person name="Aken B."/>
            <person name="Amemiya C.T."/>
            <person name="Chang J.L."/>
            <person name="Duke S."/>
            <person name="Garber M."/>
            <person name="Gentles A.J."/>
            <person name="Goodstadt L."/>
            <person name="Heger A."/>
            <person name="Jurka J."/>
            <person name="Kamal M."/>
            <person name="Mauceli E."/>
            <person name="Searle S.M."/>
            <person name="Sharpe T."/>
            <person name="Baker M.L."/>
            <person name="Batzer M.A."/>
            <person name="Benos P.V."/>
            <person name="Belov K."/>
            <person name="Clamp M."/>
            <person name="Cook A."/>
            <person name="Cuff J."/>
            <person name="Das R."/>
            <person name="Davidow L."/>
            <person name="Deakin J.E."/>
            <person name="Fazzari M.J."/>
            <person name="Glass J.L."/>
            <person name="Grabherr M."/>
            <person name="Greally J.M."/>
            <person name="Gu W."/>
            <person name="Hore T.A."/>
            <person name="Huttley G.A."/>
            <person name="Kleber M."/>
            <person name="Jirtle R.L."/>
            <person name="Koina E."/>
            <person name="Lee J.T."/>
            <person name="Mahony S."/>
            <person name="Marra M.A."/>
            <person name="Miller R.D."/>
            <person name="Nicholls R.D."/>
            <person name="Oda M."/>
            <person name="Papenfuss A.T."/>
            <person name="Parra Z.E."/>
            <person name="Pollock D.D."/>
            <person name="Ray D.A."/>
            <person name="Schein J.E."/>
            <person name="Speed T.P."/>
            <person name="Thompson K."/>
            <person name="VandeBerg J.L."/>
            <person name="Wade C.M."/>
            <person name="Walker J.A."/>
            <person name="Waters P.D."/>
            <person name="Webber C."/>
            <person name="Weidman J.R."/>
            <person name="Xie X."/>
            <person name="Zody M.C."/>
            <person name="Baldwin J."/>
            <person name="Abdouelleil A."/>
            <person name="Abdulkadir J."/>
            <person name="Abebe A."/>
            <person name="Abera B."/>
            <person name="Abreu J."/>
            <person name="Acer S.C."/>
            <person name="Aftuck L."/>
            <person name="Alexander A."/>
            <person name="An P."/>
            <person name="Anderson E."/>
            <person name="Anderson S."/>
            <person name="Arachi H."/>
            <person name="Azer M."/>
            <person name="Bachantsang P."/>
            <person name="Barry A."/>
            <person name="Bayul T."/>
            <person name="Berlin A."/>
            <person name="Bessette D."/>
            <person name="Bloom T."/>
            <person name="Bloom T."/>
            <person name="Boguslavskiy L."/>
            <person name="Bonnet C."/>
            <person name="Boukhgalter B."/>
            <person name="Bourzgui I."/>
            <person name="Brown A."/>
            <person name="Cahill P."/>
            <person name="Channer S."/>
            <person name="Cheshatsang Y."/>
            <person name="Chuda L."/>
            <person name="Citroen M."/>
            <person name="Collymore A."/>
            <person name="Cooke P."/>
            <person name="Costello M."/>
            <person name="D'Aco K."/>
            <person name="Daza R."/>
            <person name="De Haan G."/>
            <person name="DeGray S."/>
            <person name="DeMaso C."/>
            <person name="Dhargay N."/>
            <person name="Dooley K."/>
            <person name="Dooley E."/>
            <person name="Doricent M."/>
            <person name="Dorje P."/>
            <person name="Dorjee K."/>
            <person name="Dupes A."/>
            <person name="Elong R."/>
            <person name="Falk J."/>
            <person name="Farina A."/>
            <person name="Faro S."/>
            <person name="Ferguson D."/>
            <person name="Fisher S."/>
            <person name="Foley C.D."/>
            <person name="Franke A."/>
            <person name="Friedrich D."/>
            <person name="Gadbois L."/>
            <person name="Gearin G."/>
            <person name="Gearin C.R."/>
            <person name="Giannoukos G."/>
            <person name="Goode T."/>
            <person name="Graham J."/>
            <person name="Grandbois E."/>
            <person name="Grewal S."/>
            <person name="Gyaltsen K."/>
            <person name="Hafez N."/>
            <person name="Hagos B."/>
            <person name="Hall J."/>
            <person name="Henson C."/>
            <person name="Hollinger A."/>
            <person name="Honan T."/>
            <person name="Huard M.D."/>
            <person name="Hughes L."/>
            <person name="Hurhula B."/>
            <person name="Husby M.E."/>
            <person name="Kamat A."/>
            <person name="Kanga B."/>
            <person name="Kashin S."/>
            <person name="Khazanovich D."/>
            <person name="Kisner P."/>
            <person name="Lance K."/>
            <person name="Lara M."/>
            <person name="Lee W."/>
            <person name="Lennon N."/>
            <person name="Letendre F."/>
            <person name="LeVine R."/>
            <person name="Lipovsky A."/>
            <person name="Liu X."/>
            <person name="Liu J."/>
            <person name="Liu S."/>
            <person name="Lokyitsang T."/>
            <person name="Lokyitsang Y."/>
            <person name="Lubonja R."/>
            <person name="Lui A."/>
            <person name="MacDonald P."/>
            <person name="Magnisalis V."/>
            <person name="Maru K."/>
            <person name="Matthews C."/>
            <person name="McCusker W."/>
            <person name="McDonough S."/>
            <person name="Mehta T."/>
            <person name="Meldrim J."/>
            <person name="Meneus L."/>
            <person name="Mihai O."/>
            <person name="Mihalev A."/>
            <person name="Mihova T."/>
            <person name="Mittelman R."/>
            <person name="Mlenga V."/>
            <person name="Montmayeur A."/>
            <person name="Mulrain L."/>
            <person name="Navidi A."/>
            <person name="Naylor J."/>
            <person name="Negash T."/>
            <person name="Nguyen T."/>
            <person name="Nguyen N."/>
            <person name="Nicol R."/>
            <person name="Norbu C."/>
            <person name="Norbu N."/>
            <person name="Novod N."/>
            <person name="O'Neill B."/>
            <person name="Osman S."/>
            <person name="Markiewicz E."/>
            <person name="Oyono O.L."/>
            <person name="Patti C."/>
            <person name="Phunkhang P."/>
            <person name="Pierre F."/>
            <person name="Priest M."/>
            <person name="Raghuraman S."/>
            <person name="Rege F."/>
            <person name="Reyes R."/>
            <person name="Rise C."/>
            <person name="Rogov P."/>
            <person name="Ross K."/>
            <person name="Ryan E."/>
            <person name="Settipalli S."/>
            <person name="Shea T."/>
            <person name="Sherpa N."/>
            <person name="Shi L."/>
            <person name="Shih D."/>
            <person name="Sparrow T."/>
            <person name="Spaulding J."/>
            <person name="Stalker J."/>
            <person name="Stange-Thomann N."/>
            <person name="Stavropoulos S."/>
            <person name="Stone C."/>
            <person name="Strader C."/>
            <person name="Tesfaye S."/>
            <person name="Thomson T."/>
            <person name="Thoulutsang Y."/>
            <person name="Thoulutsang D."/>
            <person name="Topham K."/>
            <person name="Topping I."/>
            <person name="Tsamla T."/>
            <person name="Vassiliev H."/>
            <person name="Vo A."/>
            <person name="Wangchuk T."/>
            <person name="Wangdi T."/>
            <person name="Weiand M."/>
            <person name="Wilkinson J."/>
            <person name="Wilson A."/>
            <person name="Yadav S."/>
            <person name="Young G."/>
            <person name="Yu Q."/>
            <person name="Zembek L."/>
            <person name="Zhong D."/>
            <person name="Zimmer A."/>
            <person name="Zwirko Z."/>
            <person name="Jaffe D.B."/>
            <person name="Alvarez P."/>
            <person name="Brockman W."/>
            <person name="Butler J."/>
            <person name="Chin C."/>
            <person name="Gnerre S."/>
            <person name="MacCallum I."/>
            <person name="Graves J.A."/>
            <person name="Ponting C.P."/>
            <person name="Breen M."/>
            <person name="Samollow P.B."/>
            <person name="Lander E.S."/>
            <person name="Lindblad-Toh K."/>
        </authorList>
    </citation>
    <scope>NUCLEOTIDE SEQUENCE [LARGE SCALE GENOMIC DNA]</scope>
</reference>
<dbReference type="Gene3D" id="1.10.238.10">
    <property type="entry name" value="EF-hand"/>
    <property type="match status" value="1"/>
</dbReference>
<dbReference type="SMART" id="SM00220">
    <property type="entry name" value="S_TKc"/>
    <property type="match status" value="1"/>
</dbReference>
<sequence length="1609" mass="177833">MAVMEIMCQSAPDSDVGHQKELAKGKSQIPAKKSSSVCKLETVEKNHVFCGQWEILNDVITKGTAKEGTEGGSASISIIAQAECENSQEFSPTFSERIFIAGSKQYSRSDSLDQIPNNVAHSTEGKMTPAFWKAKRHRNKAGKKRKKKNSKVPGQRGGPLAKPLPKTPEQESCMIPVQEDESSGLYFRNIPWFASPPKEMLLRPEKVGAGLQSALKTHPRAELHKLISPVQCLNHVWKLHHPKDFFPQSDLLHSSPYKRLPHPFPFSPLLAQKPRPLGTFLLGNLTCVDNQHHLSDLKLETPCPRHGTSEKLSVEEYLVHALKGSVSVGEPRNLTSLAKTWQGGGTGYWGPDPETEENEGVLLNEKLKPVDYEYQEEVHWTKSQDCLGRGSFGEVYRMEDKQTGFQCAVKKVHVQVFRAEELTACAGLTSPNFVPLYGAVKEGSWVNIFMELMEGGSLGQLIKQKGCLPEDRALYYLGQALEGLEYLHARKILHGDVKADNILLSGDGSRALLCDFGHSTGLQPDGLGKTFLTGNYVPGTETHMAPEVVMGKCCDSKVDIWSSCCMMLHMLNGCHPWTQYYSRPLCLKIANEPPPVREIPASCTPFTTQAIKEGLEKEPVHRASATELRRKISLALQHVGGLKSPWRGPYKEPRRLPLNKENSLETLESLSLPSGSIPEAPGPGLAIEAMGSTTKLWPPLPPEPPEQNKLLPLSLSQEESGTWEPLPLSSLSHISAKNSSSGERKPTSSDEELQQLEIELFLDSLSQPYSLEEQEQMLSCLSIDSLSLSDASEKNLSKVSQSLRENFSSGIHSWNSQADGQSFSWDNLLGRSRHTDMPSYFNGVNGFPCCSKKSVEVLETHEDFEDPEPQPEPVEDEIELLDDTLELEAEQDLESESESDLESELEPEAQLLPGSESELEDEVPVPVSVFVQTSNLAFNLAPRNASKGPRVDVQIQTAVGPKGTLELSISHEPRSSEPTPVKDGLHHTFRSVFVQTSKHLFRMDKVIQASDPTVHKLPLGIARHSSPVREWPFQKSLEKASKESLLSGNKLSKMFMEDVRGQTSHPSLGIEGFPPQTPIQSLLPENTSTEIQTITSQNFSAKFSEPLDIRMLDSRPTSASLPPALVSSTMTSRNSSSTELALDSKAPLSCKSSPGLRMESRSPMTQGSTTDLSLVAEQTVSPLPLLKPPEAGEPQKSINQEFALKPGYVSERVPMEGEVNHLQTPSLSPVPPGPWKEWSPAEGQEIHSDTEMVQMDPGSMENEIGEGPTQLTPKLKKELLASWTAHQARARTGRGGAKPQSVDIPLANRRRDISSLFAPVDIPAEYEHPLTSRQVAAFQDVFQLFKPGSQGKLDMRSMKGALRAVGIQLSPQEVCEALRRADLDGDGAVDFDDFLGILTDNHRFAQCMGRMRNSRINDPHGLETLFFEMMSKFVGQGALAPKSVAEVVSYYTDKQRVLRMSSWWKGLNHKHNRSYRSRSHTGLSFFCQATRLAGLNNRQLARSLHNLRDLNVQGPYSHVPNLPSRTRSTERRIRSRGPRLNNLARPCKPKPPQREPPRRIPEPLGQRPQSEEGTAELGPAPSPPTLVQSQLPSPPPATPQSHSLPNVYQ</sequence>
<evidence type="ECO:0000256" key="18">
    <source>
        <dbReference type="ARBA" id="ARBA00081622"/>
    </source>
</evidence>
<feature type="region of interest" description="Disordered" evidence="20">
    <location>
        <begin position="1116"/>
        <end position="1169"/>
    </location>
</feature>
<dbReference type="InterPro" id="IPR011992">
    <property type="entry name" value="EF-hand-dom_pair"/>
</dbReference>
<dbReference type="InterPro" id="IPR029297">
    <property type="entry name" value="SPATA32"/>
</dbReference>
<evidence type="ECO:0000313" key="24">
    <source>
        <dbReference type="Proteomes" id="UP000002280"/>
    </source>
</evidence>
<evidence type="ECO:0000256" key="7">
    <source>
        <dbReference type="ARBA" id="ARBA00022679"/>
    </source>
</evidence>
<evidence type="ECO:0000256" key="16">
    <source>
        <dbReference type="ARBA" id="ARBA00069017"/>
    </source>
</evidence>
<dbReference type="GO" id="GO:0005524">
    <property type="term" value="F:ATP binding"/>
    <property type="evidence" value="ECO:0007669"/>
    <property type="project" value="UniProtKB-UniRule"/>
</dbReference>
<dbReference type="InterPro" id="IPR011009">
    <property type="entry name" value="Kinase-like_dom_sf"/>
</dbReference>
<evidence type="ECO:0000256" key="8">
    <source>
        <dbReference type="ARBA" id="ARBA00022723"/>
    </source>
</evidence>
<dbReference type="Pfam" id="PF00069">
    <property type="entry name" value="Pkinase"/>
    <property type="match status" value="1"/>
</dbReference>
<feature type="region of interest" description="Disordered" evidence="20">
    <location>
        <begin position="668"/>
        <end position="687"/>
    </location>
</feature>
<dbReference type="Proteomes" id="UP000002280">
    <property type="component" value="Chromosome 2"/>
</dbReference>
<dbReference type="PANTHER" id="PTHR48016:SF9">
    <property type="entry name" value="MITOGEN-ACTIVATED PROTEIN KINASE KINASE KINASE 14"/>
    <property type="match status" value="1"/>
</dbReference>
<dbReference type="GO" id="GO:0007283">
    <property type="term" value="P:spermatogenesis"/>
    <property type="evidence" value="ECO:0007669"/>
    <property type="project" value="InterPro"/>
</dbReference>
<dbReference type="InterPro" id="IPR050538">
    <property type="entry name" value="MAP_kinase_kinase_kinase"/>
</dbReference>
<evidence type="ECO:0000259" key="22">
    <source>
        <dbReference type="PROSITE" id="PS50222"/>
    </source>
</evidence>
<keyword evidence="12 19" id="KW-0067">ATP-binding</keyword>
<protein>
    <recommendedName>
        <fullName evidence="16">Mitogen-activated protein kinase kinase kinase 14</fullName>
        <ecNumber evidence="3">2.7.11.25</ecNumber>
    </recommendedName>
    <alternativeName>
        <fullName evidence="17">NF-kappa-beta-inducing kinase</fullName>
    </alternativeName>
    <alternativeName>
        <fullName evidence="18">Serine/threonine-protein kinase NIK</fullName>
    </alternativeName>
</protein>
<name>A0A5F8GPM1_MONDO</name>
<dbReference type="PROSITE" id="PS00018">
    <property type="entry name" value="EF_HAND_1"/>
    <property type="match status" value="1"/>
</dbReference>
<keyword evidence="7" id="KW-0808">Transferase</keyword>
<evidence type="ECO:0000256" key="2">
    <source>
        <dbReference type="ARBA" id="ARBA00006529"/>
    </source>
</evidence>
<evidence type="ECO:0000256" key="4">
    <source>
        <dbReference type="ARBA" id="ARBA00022490"/>
    </source>
</evidence>
<feature type="compositionally biased region" description="Basic and acidic residues" evidence="20">
    <location>
        <begin position="1552"/>
        <end position="1561"/>
    </location>
</feature>
<dbReference type="FunFam" id="1.10.510.10:FF:000383">
    <property type="entry name" value="Mitogen-activated protein kinase kinase kinase 14"/>
    <property type="match status" value="1"/>
</dbReference>
<dbReference type="GeneTree" id="ENSGT00940000156497"/>
<evidence type="ECO:0000256" key="13">
    <source>
        <dbReference type="ARBA" id="ARBA00022843"/>
    </source>
</evidence>
<dbReference type="GO" id="GO:0038061">
    <property type="term" value="P:non-canonical NF-kappaB signal transduction"/>
    <property type="evidence" value="ECO:0007669"/>
    <property type="project" value="UniProtKB-ARBA"/>
</dbReference>
<evidence type="ECO:0000256" key="10">
    <source>
        <dbReference type="ARBA" id="ARBA00022777"/>
    </source>
</evidence>
<feature type="region of interest" description="Disordered" evidence="20">
    <location>
        <begin position="1222"/>
        <end position="1241"/>
    </location>
</feature>
<feature type="region of interest" description="Disordered" evidence="20">
    <location>
        <begin position="890"/>
        <end position="909"/>
    </location>
</feature>
<dbReference type="PROSITE" id="PS50011">
    <property type="entry name" value="PROTEIN_KINASE_DOM"/>
    <property type="match status" value="1"/>
</dbReference>
<dbReference type="InterPro" id="IPR000719">
    <property type="entry name" value="Prot_kinase_dom"/>
</dbReference>
<evidence type="ECO:0000259" key="21">
    <source>
        <dbReference type="PROSITE" id="PS50011"/>
    </source>
</evidence>
<evidence type="ECO:0000256" key="1">
    <source>
        <dbReference type="ARBA" id="ARBA00004496"/>
    </source>
</evidence>
<proteinExistence type="inferred from homology"/>
<feature type="region of interest" description="Disordered" evidence="20">
    <location>
        <begin position="1511"/>
        <end position="1609"/>
    </location>
</feature>
<evidence type="ECO:0000256" key="14">
    <source>
        <dbReference type="ARBA" id="ARBA00047559"/>
    </source>
</evidence>
<dbReference type="CDD" id="cd00051">
    <property type="entry name" value="EFh"/>
    <property type="match status" value="1"/>
</dbReference>
<feature type="region of interest" description="Disordered" evidence="20">
    <location>
        <begin position="134"/>
        <end position="171"/>
    </location>
</feature>
<comment type="similarity">
    <text evidence="2">Belongs to the protein kinase superfamily. STE Ser/Thr protein kinase family. MAP kinase kinase kinase subfamily.</text>
</comment>
<evidence type="ECO:0000256" key="20">
    <source>
        <dbReference type="SAM" id="MobiDB-lite"/>
    </source>
</evidence>
<dbReference type="EC" id="2.7.11.25" evidence="3"/>
<keyword evidence="24" id="KW-1185">Reference proteome</keyword>
<reference evidence="23" key="3">
    <citation type="submission" date="2025-09" db="UniProtKB">
        <authorList>
            <consortium name="Ensembl"/>
        </authorList>
    </citation>
    <scope>IDENTIFICATION</scope>
</reference>
<feature type="compositionally biased region" description="Basic residues" evidence="20">
    <location>
        <begin position="134"/>
        <end position="150"/>
    </location>
</feature>
<feature type="domain" description="EF-hand" evidence="22">
    <location>
        <begin position="1369"/>
        <end position="1404"/>
    </location>
</feature>
<evidence type="ECO:0000256" key="5">
    <source>
        <dbReference type="ARBA" id="ARBA00022527"/>
    </source>
</evidence>
<comment type="catalytic activity">
    <reaction evidence="14">
        <text>L-threonyl-[protein] + ATP = O-phospho-L-threonyl-[protein] + ADP + H(+)</text>
        <dbReference type="Rhea" id="RHEA:46608"/>
        <dbReference type="Rhea" id="RHEA-COMP:11060"/>
        <dbReference type="Rhea" id="RHEA-COMP:11605"/>
        <dbReference type="ChEBI" id="CHEBI:15378"/>
        <dbReference type="ChEBI" id="CHEBI:30013"/>
        <dbReference type="ChEBI" id="CHEBI:30616"/>
        <dbReference type="ChEBI" id="CHEBI:61977"/>
        <dbReference type="ChEBI" id="CHEBI:456216"/>
        <dbReference type="EC" id="2.7.11.25"/>
    </reaction>
</comment>
<dbReference type="InterPro" id="IPR002048">
    <property type="entry name" value="EF_hand_dom"/>
</dbReference>
<reference evidence="23" key="2">
    <citation type="submission" date="2025-08" db="UniProtKB">
        <authorList>
            <consortium name="Ensembl"/>
        </authorList>
    </citation>
    <scope>IDENTIFICATION</scope>
</reference>
<dbReference type="GO" id="GO:0004709">
    <property type="term" value="F:MAP kinase kinase kinase activity"/>
    <property type="evidence" value="ECO:0007669"/>
    <property type="project" value="UniProtKB-EC"/>
</dbReference>
<evidence type="ECO:0000256" key="17">
    <source>
        <dbReference type="ARBA" id="ARBA00076928"/>
    </source>
</evidence>
<keyword evidence="10" id="KW-0418">Kinase</keyword>